<organism evidence="1 2">
    <name type="scientific">BD1-7 clade bacterium</name>
    <dbReference type="NCBI Taxonomy" id="2029982"/>
    <lineage>
        <taxon>Bacteria</taxon>
        <taxon>Pseudomonadati</taxon>
        <taxon>Pseudomonadota</taxon>
        <taxon>Gammaproteobacteria</taxon>
        <taxon>Cellvibrionales</taxon>
        <taxon>Spongiibacteraceae</taxon>
        <taxon>BD1-7 clade</taxon>
    </lineage>
</organism>
<sequence length="228" mass="24723">MKRICVMFSLITFLLACSEDGNDDKSDLLGWWKLTATDSYLRISADGKISVFDCSVNDGYREVHSVQGVIENGTLTIQDNEPVVWNTKGEMLLDLDTQEAIAERANDLPSICTGNAIDIVSFSPETASVGISTQFSISFDYRLSTTSAAVILFGITSADDGTFSPAKTQYEVLQAETGSGELVADITLVPLAENAPYSIDIVMFSGKIDDGSFEWLASDRKTLNVTAE</sequence>
<dbReference type="AlphaFoldDB" id="A0A5S9PBA6"/>
<gene>
    <name evidence="1" type="ORF">OPDIPICF_04367</name>
</gene>
<dbReference type="Proteomes" id="UP000441399">
    <property type="component" value="Unassembled WGS sequence"/>
</dbReference>
<reference evidence="1 2" key="1">
    <citation type="submission" date="2019-11" db="EMBL/GenBank/DDBJ databases">
        <authorList>
            <person name="Holert J."/>
        </authorList>
    </citation>
    <scope>NUCLEOTIDE SEQUENCE [LARGE SCALE GENOMIC DNA]</scope>
    <source>
        <strain evidence="1">SB11_3</strain>
    </source>
</reference>
<dbReference type="EMBL" id="CACSIO010000006">
    <property type="protein sequence ID" value="CAA0100896.1"/>
    <property type="molecule type" value="Genomic_DNA"/>
</dbReference>
<protein>
    <submittedName>
        <fullName evidence="1">Uncharacterized protein</fullName>
    </submittedName>
</protein>
<dbReference type="PROSITE" id="PS51257">
    <property type="entry name" value="PROKAR_LIPOPROTEIN"/>
    <property type="match status" value="1"/>
</dbReference>
<evidence type="ECO:0000313" key="2">
    <source>
        <dbReference type="Proteomes" id="UP000441399"/>
    </source>
</evidence>
<keyword evidence="2" id="KW-1185">Reference proteome</keyword>
<evidence type="ECO:0000313" key="1">
    <source>
        <dbReference type="EMBL" id="CAA0100896.1"/>
    </source>
</evidence>
<name>A0A5S9PBA6_9GAMM</name>
<proteinExistence type="predicted"/>
<dbReference type="OrthoDB" id="9911693at2"/>
<accession>A0A5S9PBA6</accession>